<accession>A0A6J4QVS0</accession>
<dbReference type="EMBL" id="CADCVE010000055">
    <property type="protein sequence ID" value="CAA9456491.1"/>
    <property type="molecule type" value="Genomic_DNA"/>
</dbReference>
<name>A0A6J4QVS0_9ACTN</name>
<evidence type="ECO:0000313" key="2">
    <source>
        <dbReference type="EMBL" id="CAA9456491.1"/>
    </source>
</evidence>
<organism evidence="2">
    <name type="scientific">uncultured Rubrobacteraceae bacterium</name>
    <dbReference type="NCBI Taxonomy" id="349277"/>
    <lineage>
        <taxon>Bacteria</taxon>
        <taxon>Bacillati</taxon>
        <taxon>Actinomycetota</taxon>
        <taxon>Rubrobacteria</taxon>
        <taxon>Rubrobacterales</taxon>
        <taxon>Rubrobacteraceae</taxon>
        <taxon>environmental samples</taxon>
    </lineage>
</organism>
<evidence type="ECO:0000256" key="1">
    <source>
        <dbReference type="SAM" id="MobiDB-lite"/>
    </source>
</evidence>
<dbReference type="AlphaFoldDB" id="A0A6J4QVS0"/>
<sequence length="101" mass="11732">MHKNQRVADMAAEVLARQARAHAKQTGEAFEEALERVLKTEAGRQLRELRDGPDGGTRAFQWQGGLTRERRRERVQSAWEQFMLMEAELRELVQQKESQLV</sequence>
<proteinExistence type="predicted"/>
<gene>
    <name evidence="2" type="ORF">AVDCRST_MAG28-2438</name>
</gene>
<feature type="region of interest" description="Disordered" evidence="1">
    <location>
        <begin position="46"/>
        <end position="66"/>
    </location>
</feature>
<reference evidence="2" key="1">
    <citation type="submission" date="2020-02" db="EMBL/GenBank/DDBJ databases">
        <authorList>
            <person name="Meier V. D."/>
        </authorList>
    </citation>
    <scope>NUCLEOTIDE SEQUENCE</scope>
    <source>
        <strain evidence="2">AVDCRST_MAG28</strain>
    </source>
</reference>
<protein>
    <submittedName>
        <fullName evidence="2">Uncharacterized protein</fullName>
    </submittedName>
</protein>